<reference evidence="10" key="1">
    <citation type="submission" date="2017-04" db="EMBL/GenBank/DDBJ databases">
        <authorList>
            <person name="Varghese N."/>
            <person name="Submissions S."/>
        </authorList>
    </citation>
    <scope>NUCLEOTIDE SEQUENCE [LARGE SCALE GENOMIC DNA]</scope>
    <source>
        <strain evidence="10">LMG 29540</strain>
    </source>
</reference>
<dbReference type="AlphaFoldDB" id="A0A1X7LKG3"/>
<organism evidence="9 10">
    <name type="scientific">Paraburkholderia susongensis</name>
    <dbReference type="NCBI Taxonomy" id="1515439"/>
    <lineage>
        <taxon>Bacteria</taxon>
        <taxon>Pseudomonadati</taxon>
        <taxon>Pseudomonadota</taxon>
        <taxon>Betaproteobacteria</taxon>
        <taxon>Burkholderiales</taxon>
        <taxon>Burkholderiaceae</taxon>
        <taxon>Paraburkholderia</taxon>
    </lineage>
</organism>
<evidence type="ECO:0000256" key="1">
    <source>
        <dbReference type="ARBA" id="ARBA00004651"/>
    </source>
</evidence>
<keyword evidence="7 8" id="KW-0472">Membrane</keyword>
<feature type="transmembrane region" description="Helical" evidence="8">
    <location>
        <begin position="80"/>
        <end position="97"/>
    </location>
</feature>
<dbReference type="PANTHER" id="PTHR32196:SF21">
    <property type="entry name" value="ABC TRANSPORTER PERMEASE PROTEIN YPHD-RELATED"/>
    <property type="match status" value="1"/>
</dbReference>
<dbReference type="CDD" id="cd06579">
    <property type="entry name" value="TM_PBP1_transp_AraH_like"/>
    <property type="match status" value="1"/>
</dbReference>
<proteinExistence type="predicted"/>
<feature type="transmembrane region" description="Helical" evidence="8">
    <location>
        <begin position="175"/>
        <end position="197"/>
    </location>
</feature>
<dbReference type="Pfam" id="PF02653">
    <property type="entry name" value="BPD_transp_2"/>
    <property type="match status" value="1"/>
</dbReference>
<evidence type="ECO:0000256" key="3">
    <source>
        <dbReference type="ARBA" id="ARBA00022475"/>
    </source>
</evidence>
<accession>A0A1X7LKG3</accession>
<dbReference type="Proteomes" id="UP000193228">
    <property type="component" value="Unassembled WGS sequence"/>
</dbReference>
<feature type="transmembrane region" description="Helical" evidence="8">
    <location>
        <begin position="307"/>
        <end position="327"/>
    </location>
</feature>
<dbReference type="PANTHER" id="PTHR32196">
    <property type="entry name" value="ABC TRANSPORTER PERMEASE PROTEIN YPHD-RELATED-RELATED"/>
    <property type="match status" value="1"/>
</dbReference>
<keyword evidence="6 8" id="KW-1133">Transmembrane helix</keyword>
<dbReference type="InterPro" id="IPR001851">
    <property type="entry name" value="ABC_transp_permease"/>
</dbReference>
<keyword evidence="4" id="KW-0997">Cell inner membrane</keyword>
<evidence type="ECO:0000256" key="8">
    <source>
        <dbReference type="SAM" id="Phobius"/>
    </source>
</evidence>
<sequence>MSTTPAPAGAQSRHFSKIGKLAANYSLIVVFALICVVFSLVTDTFLSPANLFNVLVNNVVLLAIVALGLTLVVSSGGIDLSVGVAVDLASMVFVMMLGAGHGILPGIAAGLGVAVFVGLLNAVLITRLKISPFLATLGVLFIGQSTQQLATGGGQPIYLITGEPAAAFDSIARSALLHVPTPVIVLFLCVIAVYLLLHRSVFGRQIVALGVQPGVARYSGIRVARQLSWVYVACALLAGITGILLSATVKSYVPLSGNAFLLDAIGATFIGTTLSSERRPSVIGTLIGVLMLAAMKNGLLLVGWNFYWQQVGIGVLVFVVLAASFALGRRSH</sequence>
<evidence type="ECO:0000313" key="9">
    <source>
        <dbReference type="EMBL" id="SMG54037.1"/>
    </source>
</evidence>
<gene>
    <name evidence="9" type="ORF">SAMN06265784_106305</name>
</gene>
<keyword evidence="3" id="KW-1003">Cell membrane</keyword>
<keyword evidence="10" id="KW-1185">Reference proteome</keyword>
<feature type="transmembrane region" description="Helical" evidence="8">
    <location>
        <begin position="227"/>
        <end position="249"/>
    </location>
</feature>
<name>A0A1X7LKG3_9BURK</name>
<dbReference type="OrthoDB" id="5083725at2"/>
<evidence type="ECO:0000256" key="2">
    <source>
        <dbReference type="ARBA" id="ARBA00022448"/>
    </source>
</evidence>
<feature type="transmembrane region" description="Helical" evidence="8">
    <location>
        <begin position="103"/>
        <end position="125"/>
    </location>
</feature>
<dbReference type="RefSeq" id="WP_085486339.1">
    <property type="nucleotide sequence ID" value="NZ_FXAT01000006.1"/>
</dbReference>
<dbReference type="STRING" id="1515439.SAMN06265784_106305"/>
<dbReference type="GO" id="GO:0022857">
    <property type="term" value="F:transmembrane transporter activity"/>
    <property type="evidence" value="ECO:0007669"/>
    <property type="project" value="InterPro"/>
</dbReference>
<protein>
    <submittedName>
        <fullName evidence="9">Monosaccharide ABC transporter membrane protein, CUT2 family</fullName>
    </submittedName>
</protein>
<evidence type="ECO:0000256" key="7">
    <source>
        <dbReference type="ARBA" id="ARBA00023136"/>
    </source>
</evidence>
<feature type="transmembrane region" description="Helical" evidence="8">
    <location>
        <begin position="54"/>
        <end position="73"/>
    </location>
</feature>
<evidence type="ECO:0000313" key="10">
    <source>
        <dbReference type="Proteomes" id="UP000193228"/>
    </source>
</evidence>
<feature type="transmembrane region" description="Helical" evidence="8">
    <location>
        <begin position="21"/>
        <end position="42"/>
    </location>
</feature>
<evidence type="ECO:0000256" key="5">
    <source>
        <dbReference type="ARBA" id="ARBA00022692"/>
    </source>
</evidence>
<dbReference type="GO" id="GO:0005886">
    <property type="term" value="C:plasma membrane"/>
    <property type="evidence" value="ECO:0007669"/>
    <property type="project" value="UniProtKB-SubCell"/>
</dbReference>
<evidence type="ECO:0000256" key="6">
    <source>
        <dbReference type="ARBA" id="ARBA00022989"/>
    </source>
</evidence>
<feature type="transmembrane region" description="Helical" evidence="8">
    <location>
        <begin position="132"/>
        <end position="150"/>
    </location>
</feature>
<keyword evidence="2" id="KW-0813">Transport</keyword>
<feature type="transmembrane region" description="Helical" evidence="8">
    <location>
        <begin position="255"/>
        <end position="274"/>
    </location>
</feature>
<dbReference type="EMBL" id="FXAT01000006">
    <property type="protein sequence ID" value="SMG54037.1"/>
    <property type="molecule type" value="Genomic_DNA"/>
</dbReference>
<feature type="transmembrane region" description="Helical" evidence="8">
    <location>
        <begin position="281"/>
        <end position="301"/>
    </location>
</feature>
<comment type="subcellular location">
    <subcellularLocation>
        <location evidence="1">Cell membrane</location>
        <topology evidence="1">Multi-pass membrane protein</topology>
    </subcellularLocation>
</comment>
<keyword evidence="5 8" id="KW-0812">Transmembrane</keyword>
<evidence type="ECO:0000256" key="4">
    <source>
        <dbReference type="ARBA" id="ARBA00022519"/>
    </source>
</evidence>